<name>A0A8E2JNR9_9PEZI</name>
<reference evidence="2 3" key="1">
    <citation type="journal article" date="2016" name="Nat. Commun.">
        <title>Ectomycorrhizal ecology is imprinted in the genome of the dominant symbiotic fungus Cenococcum geophilum.</title>
        <authorList>
            <consortium name="DOE Joint Genome Institute"/>
            <person name="Peter M."/>
            <person name="Kohler A."/>
            <person name="Ohm R.A."/>
            <person name="Kuo A."/>
            <person name="Krutzmann J."/>
            <person name="Morin E."/>
            <person name="Arend M."/>
            <person name="Barry K.W."/>
            <person name="Binder M."/>
            <person name="Choi C."/>
            <person name="Clum A."/>
            <person name="Copeland A."/>
            <person name="Grisel N."/>
            <person name="Haridas S."/>
            <person name="Kipfer T."/>
            <person name="LaButti K."/>
            <person name="Lindquist E."/>
            <person name="Lipzen A."/>
            <person name="Maire R."/>
            <person name="Meier B."/>
            <person name="Mihaltcheva S."/>
            <person name="Molinier V."/>
            <person name="Murat C."/>
            <person name="Poggeler S."/>
            <person name="Quandt C.A."/>
            <person name="Sperisen C."/>
            <person name="Tritt A."/>
            <person name="Tisserant E."/>
            <person name="Crous P.W."/>
            <person name="Henrissat B."/>
            <person name="Nehls U."/>
            <person name="Egli S."/>
            <person name="Spatafora J.W."/>
            <person name="Grigoriev I.V."/>
            <person name="Martin F.M."/>
        </authorList>
    </citation>
    <scope>NUCLEOTIDE SEQUENCE [LARGE SCALE GENOMIC DNA]</scope>
    <source>
        <strain evidence="2 3">CBS 207.34</strain>
    </source>
</reference>
<evidence type="ECO:0000256" key="1">
    <source>
        <dbReference type="SAM" id="MobiDB-lite"/>
    </source>
</evidence>
<feature type="region of interest" description="Disordered" evidence="1">
    <location>
        <begin position="319"/>
        <end position="384"/>
    </location>
</feature>
<feature type="region of interest" description="Disordered" evidence="1">
    <location>
        <begin position="880"/>
        <end position="995"/>
    </location>
</feature>
<protein>
    <submittedName>
        <fullName evidence="2">Uncharacterized protein</fullName>
    </submittedName>
</protein>
<dbReference type="AlphaFoldDB" id="A0A8E2JNR9"/>
<feature type="compositionally biased region" description="Basic and acidic residues" evidence="1">
    <location>
        <begin position="50"/>
        <end position="65"/>
    </location>
</feature>
<feature type="compositionally biased region" description="Low complexity" evidence="1">
    <location>
        <begin position="1"/>
        <end position="10"/>
    </location>
</feature>
<proteinExistence type="predicted"/>
<accession>A0A8E2JNR9</accession>
<sequence length="995" mass="112016">MPPKNSNGASKGKGKAKKAPENSKGGDVLPSEGAAAGLKSKRHRVGTAHQVKEEDRTGTKWDAESYETLRRQCRERGLLHKNLKKAQLAKQLAEDDSRNSAAAVAKRQRDRQQRIQDETQKRRKASEKSGRAALREQRREGENESEEGHFVSSYDGGIVGELATPSDTAITTETTTRSSLQSSYHPNIPYQTLCIFEWPYPELPSPRPPKTPTTPHYNPEYPMDLIGSTPRIHPVRMKYKPMFLQTTKSNEGVVLPGKKSPPNLAPDFVPKPSPEAVEAVRNGVRIKQLRRTKIESGEDWNKRTQLQWWDGSIFLEDFQTPGEWGDGRTPSLKAQTQNATKASSSPSRSTSKPTPAPGVGSGSKKPQSKPKPAEGRKNQGRNRKQLALEATTSTIKSRHPVLYVPAHLDLDDDVEYPHTLDRLFYITYLDQEMPHFFFWTRPGEWEDPRQENPKYSLWKAQDQEDARIEQDILDVQRIQRETYNAWGRAEDLKSNILWYQAVPLSSTRIRVKKPRATLNPLSTDLKDYSGFKDPELERAICMAEELLIKKGLKYTLEALRDRYDADEGDHENWGRLTESLPRLYPAGKLPEAPPVHLKEIPDESIALKIAKLEYGRPPLPLRGDEPWTRNDDKYWDIVRKPPILDEKLEFLDDAARKRKRSTSSPGSEGLPRKRARFHESSYESKHHNSEQFLQRPFDDFNDHVNLLTRSKNPMAFLDTYAGKPSGISRTKATYASSRRPYQSIKARSTQRARAMRARRNSEPDWLYSTAGLSAKNSSLRRSFGSMDQGATNSICNPIKGKKAAGLGVKVSFAPNTVEKRTAYNDKIEAVDVAADGDLDTPIISTRLNLQRTAPAAKNPPKRRYHDPKVEVPILTGVRAKSSKVSKISTVNPRVSSSSTKSSRRKTRAVDPTYKDLPTPSSCTPSPVLRVPRRKPHNHPDATFRIRKASLAEASDDTSPLLKPKKKTPKAKPSSAKATPAPIHILSKKRKPGRAR</sequence>
<feature type="region of interest" description="Disordered" evidence="1">
    <location>
        <begin position="655"/>
        <end position="689"/>
    </location>
</feature>
<feature type="region of interest" description="Disordered" evidence="1">
    <location>
        <begin position="252"/>
        <end position="273"/>
    </location>
</feature>
<keyword evidence="3" id="KW-1185">Reference proteome</keyword>
<feature type="compositionally biased region" description="Polar residues" evidence="1">
    <location>
        <begin position="882"/>
        <end position="894"/>
    </location>
</feature>
<dbReference type="OrthoDB" id="3791520at2759"/>
<feature type="compositionally biased region" description="Low complexity" evidence="1">
    <location>
        <begin position="970"/>
        <end position="981"/>
    </location>
</feature>
<evidence type="ECO:0000313" key="2">
    <source>
        <dbReference type="EMBL" id="OCL03963.1"/>
    </source>
</evidence>
<feature type="compositionally biased region" description="Basic residues" evidence="1">
    <location>
        <begin position="985"/>
        <end position="995"/>
    </location>
</feature>
<evidence type="ECO:0000313" key="3">
    <source>
        <dbReference type="Proteomes" id="UP000250140"/>
    </source>
</evidence>
<feature type="region of interest" description="Disordered" evidence="1">
    <location>
        <begin position="88"/>
        <end position="158"/>
    </location>
</feature>
<feature type="compositionally biased region" description="Basic and acidic residues" evidence="1">
    <location>
        <begin position="677"/>
        <end position="689"/>
    </location>
</feature>
<organism evidence="2 3">
    <name type="scientific">Glonium stellatum</name>
    <dbReference type="NCBI Taxonomy" id="574774"/>
    <lineage>
        <taxon>Eukaryota</taxon>
        <taxon>Fungi</taxon>
        <taxon>Dikarya</taxon>
        <taxon>Ascomycota</taxon>
        <taxon>Pezizomycotina</taxon>
        <taxon>Dothideomycetes</taxon>
        <taxon>Pleosporomycetidae</taxon>
        <taxon>Gloniales</taxon>
        <taxon>Gloniaceae</taxon>
        <taxon>Glonium</taxon>
    </lineage>
</organism>
<feature type="compositionally biased region" description="Low complexity" evidence="1">
    <location>
        <begin position="339"/>
        <end position="353"/>
    </location>
</feature>
<feature type="compositionally biased region" description="Basic and acidic residues" evidence="1">
    <location>
        <begin position="110"/>
        <end position="149"/>
    </location>
</feature>
<gene>
    <name evidence="2" type="ORF">AOQ84DRAFT_133346</name>
</gene>
<feature type="region of interest" description="Disordered" evidence="1">
    <location>
        <begin position="1"/>
        <end position="65"/>
    </location>
</feature>
<dbReference type="EMBL" id="KV750652">
    <property type="protein sequence ID" value="OCL03963.1"/>
    <property type="molecule type" value="Genomic_DNA"/>
</dbReference>
<dbReference type="Proteomes" id="UP000250140">
    <property type="component" value="Unassembled WGS sequence"/>
</dbReference>